<gene>
    <name evidence="3" type="ORF">GQE98_10920</name>
</gene>
<proteinExistence type="predicted"/>
<accession>A0A6L8W7T5</accession>
<sequence>MKRLKKILKSDGAKAVISLLAAGYIWFVSRTSRWQVINGEAPHARMTAGEPFILAFWHGRLLMMPISVQRKTPVHVMISHHGDGEIIARTIKHWGQESIRGSATKGAAAAIKQMLKVLKKGEVAVITPDGPRGPRMRAQEGVVRLAALSGLPVYPVSFSTTRGKILGSWDRFFLAAPFSRGVVIWGDAIEVPRHDKDGAFQKARNAIEDSLNEITHAADKACGREMVEPEPRDKLVKPHKKAAEN</sequence>
<organism evidence="3 4">
    <name type="scientific">Sneathiella litorea</name>
    <dbReference type="NCBI Taxonomy" id="2606216"/>
    <lineage>
        <taxon>Bacteria</taxon>
        <taxon>Pseudomonadati</taxon>
        <taxon>Pseudomonadota</taxon>
        <taxon>Alphaproteobacteria</taxon>
        <taxon>Sneathiellales</taxon>
        <taxon>Sneathiellaceae</taxon>
        <taxon>Sneathiella</taxon>
    </lineage>
</organism>
<dbReference type="Pfam" id="PF04028">
    <property type="entry name" value="DUF374"/>
    <property type="match status" value="1"/>
</dbReference>
<dbReference type="EMBL" id="WTUW01000002">
    <property type="protein sequence ID" value="MZR31145.1"/>
    <property type="molecule type" value="Genomic_DNA"/>
</dbReference>
<dbReference type="AlphaFoldDB" id="A0A6L8W7T5"/>
<evidence type="ECO:0000313" key="3">
    <source>
        <dbReference type="EMBL" id="MZR31145.1"/>
    </source>
</evidence>
<feature type="domain" description="DUF374" evidence="2">
    <location>
        <begin position="69"/>
        <end position="135"/>
    </location>
</feature>
<dbReference type="Proteomes" id="UP000476030">
    <property type="component" value="Unassembled WGS sequence"/>
</dbReference>
<comment type="caution">
    <text evidence="3">The sequence shown here is derived from an EMBL/GenBank/DDBJ whole genome shotgun (WGS) entry which is preliminary data.</text>
</comment>
<dbReference type="CDD" id="cd07983">
    <property type="entry name" value="LPLAT_DUF374-like"/>
    <property type="match status" value="1"/>
</dbReference>
<evidence type="ECO:0000256" key="1">
    <source>
        <dbReference type="SAM" id="MobiDB-lite"/>
    </source>
</evidence>
<feature type="region of interest" description="Disordered" evidence="1">
    <location>
        <begin position="224"/>
        <end position="245"/>
    </location>
</feature>
<evidence type="ECO:0000259" key="2">
    <source>
        <dbReference type="Pfam" id="PF04028"/>
    </source>
</evidence>
<reference evidence="3 4" key="1">
    <citation type="submission" date="2019-12" db="EMBL/GenBank/DDBJ databases">
        <title>Snethiella sp. nov. sp. isolated from sea sand.</title>
        <authorList>
            <person name="Kim J."/>
            <person name="Jeong S.E."/>
            <person name="Jung H.S."/>
            <person name="Jeon C.O."/>
        </authorList>
    </citation>
    <scope>NUCLEOTIDE SEQUENCE [LARGE SCALE GENOMIC DNA]</scope>
    <source>
        <strain evidence="3 4">DP05</strain>
    </source>
</reference>
<protein>
    <submittedName>
        <fullName evidence="3">DUF374 domain-containing protein</fullName>
    </submittedName>
</protein>
<keyword evidence="4" id="KW-1185">Reference proteome</keyword>
<dbReference type="InterPro" id="IPR007172">
    <property type="entry name" value="DUF374"/>
</dbReference>
<evidence type="ECO:0000313" key="4">
    <source>
        <dbReference type="Proteomes" id="UP000476030"/>
    </source>
</evidence>
<name>A0A6L8W7T5_9PROT</name>